<comment type="caution">
    <text evidence="1">The sequence shown here is derived from an EMBL/GenBank/DDBJ whole genome shotgun (WGS) entry which is preliminary data.</text>
</comment>
<protein>
    <submittedName>
        <fullName evidence="1">Ankyrin repeat-containing protein</fullName>
    </submittedName>
</protein>
<dbReference type="Gene3D" id="1.25.40.20">
    <property type="entry name" value="Ankyrin repeat-containing domain"/>
    <property type="match status" value="1"/>
</dbReference>
<gene>
    <name evidence="1" type="ORF">FHETE_3703</name>
</gene>
<dbReference type="OrthoDB" id="194358at2759"/>
<organism evidence="1 2">
    <name type="scientific">Fusarium heterosporum</name>
    <dbReference type="NCBI Taxonomy" id="42747"/>
    <lineage>
        <taxon>Eukaryota</taxon>
        <taxon>Fungi</taxon>
        <taxon>Dikarya</taxon>
        <taxon>Ascomycota</taxon>
        <taxon>Pezizomycotina</taxon>
        <taxon>Sordariomycetes</taxon>
        <taxon>Hypocreomycetidae</taxon>
        <taxon>Hypocreales</taxon>
        <taxon>Nectriaceae</taxon>
        <taxon>Fusarium</taxon>
        <taxon>Fusarium heterosporum species complex</taxon>
    </lineage>
</organism>
<evidence type="ECO:0000313" key="1">
    <source>
        <dbReference type="EMBL" id="KAF5672569.1"/>
    </source>
</evidence>
<reference evidence="1 2" key="1">
    <citation type="submission" date="2020-05" db="EMBL/GenBank/DDBJ databases">
        <title>Identification and distribution of gene clusters putatively required for synthesis of sphingolipid metabolism inhibitors in phylogenetically diverse species of the filamentous fungus Fusarium.</title>
        <authorList>
            <person name="Kim H.-S."/>
            <person name="Busman M."/>
            <person name="Brown D.W."/>
            <person name="Divon H."/>
            <person name="Uhlig S."/>
            <person name="Proctor R.H."/>
        </authorList>
    </citation>
    <scope>NUCLEOTIDE SEQUENCE [LARGE SCALE GENOMIC DNA]</scope>
    <source>
        <strain evidence="1 2">NRRL 20693</strain>
    </source>
</reference>
<name>A0A8H5TP17_FUSHE</name>
<dbReference type="AlphaFoldDB" id="A0A8H5TP17"/>
<dbReference type="EMBL" id="JAAGWQ010000059">
    <property type="protein sequence ID" value="KAF5672569.1"/>
    <property type="molecule type" value="Genomic_DNA"/>
</dbReference>
<sequence length="194" mass="21419">MRQKQTSTLEIGKRQIFLPWLSELGTSLLSSLHGEKSWTIARFLVTNGFDIEHPIDDLGISVLEKVLDDPEKVLGLSKVGANPNMTKDNGTCSIATLTASYAPRGVVKILVRAGTDFGRRNVFPRAALFSDTERIPVMEYLLDNCLVDIQQVENSYMKDNEILIGRGTALHMAVSVNSIKNVRFLLSKGAAEAR</sequence>
<evidence type="ECO:0000313" key="2">
    <source>
        <dbReference type="Proteomes" id="UP000567885"/>
    </source>
</evidence>
<dbReference type="InterPro" id="IPR002110">
    <property type="entry name" value="Ankyrin_rpt"/>
</dbReference>
<dbReference type="Proteomes" id="UP000567885">
    <property type="component" value="Unassembled WGS sequence"/>
</dbReference>
<dbReference type="Pfam" id="PF00023">
    <property type="entry name" value="Ank"/>
    <property type="match status" value="1"/>
</dbReference>
<dbReference type="InterPro" id="IPR036770">
    <property type="entry name" value="Ankyrin_rpt-contain_sf"/>
</dbReference>
<accession>A0A8H5TP17</accession>
<keyword evidence="2" id="KW-1185">Reference proteome</keyword>
<dbReference type="SUPFAM" id="SSF48403">
    <property type="entry name" value="Ankyrin repeat"/>
    <property type="match status" value="1"/>
</dbReference>
<proteinExistence type="predicted"/>